<dbReference type="CDD" id="cd00321">
    <property type="entry name" value="SO_family_Moco"/>
    <property type="match status" value="1"/>
</dbReference>
<dbReference type="InterPro" id="IPR036374">
    <property type="entry name" value="OxRdtase_Mopterin-bd_sf"/>
</dbReference>
<protein>
    <submittedName>
        <fullName evidence="4">Molybdopterin-dependent oxidoreductase</fullName>
    </submittedName>
</protein>
<evidence type="ECO:0000256" key="2">
    <source>
        <dbReference type="SAM" id="Phobius"/>
    </source>
</evidence>
<feature type="transmembrane region" description="Helical" evidence="2">
    <location>
        <begin position="129"/>
        <end position="151"/>
    </location>
</feature>
<keyword evidence="2" id="KW-0472">Membrane</keyword>
<evidence type="ECO:0000259" key="3">
    <source>
        <dbReference type="Pfam" id="PF00174"/>
    </source>
</evidence>
<evidence type="ECO:0000313" key="4">
    <source>
        <dbReference type="EMBL" id="MFC7221210.1"/>
    </source>
</evidence>
<feature type="compositionally biased region" description="Basic and acidic residues" evidence="1">
    <location>
        <begin position="187"/>
        <end position="198"/>
    </location>
</feature>
<dbReference type="RefSeq" id="WP_386418409.1">
    <property type="nucleotide sequence ID" value="NZ_JBHSZO010000054.1"/>
</dbReference>
<keyword evidence="2" id="KW-0812">Transmembrane</keyword>
<dbReference type="InterPro" id="IPR000572">
    <property type="entry name" value="OxRdtase_Mopterin-bd_dom"/>
</dbReference>
<evidence type="ECO:0000313" key="5">
    <source>
        <dbReference type="Proteomes" id="UP001596413"/>
    </source>
</evidence>
<sequence length="413" mass="45478">MDVKPRLNPTRPDFWRSPVRSRWFTSVLGLALLVGLPLLFVTGLLSYAAYNPGLGVPNDRTPDKGILGFWLFPWPTRPYWLYWLTQSIHVIGGLTLIPVVLAKLWSVISRLFALPPARSVLHALERGSLLLLVGSTLFEFVTGVLDTQLWYVFPGSFYRLHFYGAWVFLAALVVHVATRFTTMRRGLRDKPDTTHPDDDLASPDPTPATITRRGAVALVGAGSLTLFAVTVGQATGGPLRRTALLAPRGGGDPGPAQNGFQVNKPATLRGITPTETGEHWRLRLTGPYGRELSLSRTDLLALPQTRAHLPIACVEGWSTGNQEWSGVQLAALARLLDEDPTEMYVESLQRTGAFRAAHLRTNQVADPRSLLALTVNGTALSRDHGYPARIIVPNNPGVHQTKWVRHLTLGRRP</sequence>
<dbReference type="Pfam" id="PF00174">
    <property type="entry name" value="Oxidored_molyb"/>
    <property type="match status" value="1"/>
</dbReference>
<proteinExistence type="predicted"/>
<reference evidence="5" key="1">
    <citation type="journal article" date="2019" name="Int. J. Syst. Evol. Microbiol.">
        <title>The Global Catalogue of Microorganisms (GCM) 10K type strain sequencing project: providing services to taxonomists for standard genome sequencing and annotation.</title>
        <authorList>
            <consortium name="The Broad Institute Genomics Platform"/>
            <consortium name="The Broad Institute Genome Sequencing Center for Infectious Disease"/>
            <person name="Wu L."/>
            <person name="Ma J."/>
        </authorList>
    </citation>
    <scope>NUCLEOTIDE SEQUENCE [LARGE SCALE GENOMIC DNA]</scope>
    <source>
        <strain evidence="5">CGMCC 1.13681</strain>
    </source>
</reference>
<evidence type="ECO:0000256" key="1">
    <source>
        <dbReference type="SAM" id="MobiDB-lite"/>
    </source>
</evidence>
<keyword evidence="2" id="KW-1133">Transmembrane helix</keyword>
<dbReference type="Proteomes" id="UP001596413">
    <property type="component" value="Unassembled WGS sequence"/>
</dbReference>
<comment type="caution">
    <text evidence="4">The sequence shown here is derived from an EMBL/GenBank/DDBJ whole genome shotgun (WGS) entry which is preliminary data.</text>
</comment>
<dbReference type="Gene3D" id="3.90.420.10">
    <property type="entry name" value="Oxidoreductase, molybdopterin-binding domain"/>
    <property type="match status" value="1"/>
</dbReference>
<gene>
    <name evidence="4" type="ORF">ACFQLX_24050</name>
</gene>
<feature type="transmembrane region" description="Helical" evidence="2">
    <location>
        <begin position="163"/>
        <end position="181"/>
    </location>
</feature>
<dbReference type="SUPFAM" id="SSF56524">
    <property type="entry name" value="Oxidoreductase molybdopterin-binding domain"/>
    <property type="match status" value="1"/>
</dbReference>
<feature type="domain" description="Oxidoreductase molybdopterin-binding" evidence="3">
    <location>
        <begin position="272"/>
        <end position="411"/>
    </location>
</feature>
<feature type="transmembrane region" description="Helical" evidence="2">
    <location>
        <begin position="21"/>
        <end position="50"/>
    </location>
</feature>
<dbReference type="PANTHER" id="PTHR43032">
    <property type="entry name" value="PROTEIN-METHIONINE-SULFOXIDE REDUCTASE"/>
    <property type="match status" value="1"/>
</dbReference>
<feature type="region of interest" description="Disordered" evidence="1">
    <location>
        <begin position="187"/>
        <end position="208"/>
    </location>
</feature>
<keyword evidence="5" id="KW-1185">Reference proteome</keyword>
<name>A0ABW2GKT0_9ACTN</name>
<organism evidence="4 5">
    <name type="scientific">Streptomyces polyrhachis</name>
    <dbReference type="NCBI Taxonomy" id="1282885"/>
    <lineage>
        <taxon>Bacteria</taxon>
        <taxon>Bacillati</taxon>
        <taxon>Actinomycetota</taxon>
        <taxon>Actinomycetes</taxon>
        <taxon>Kitasatosporales</taxon>
        <taxon>Streptomycetaceae</taxon>
        <taxon>Streptomyces</taxon>
    </lineage>
</organism>
<feature type="transmembrane region" description="Helical" evidence="2">
    <location>
        <begin position="80"/>
        <end position="108"/>
    </location>
</feature>
<accession>A0ABW2GKT0</accession>
<dbReference type="EMBL" id="JBHSZO010000054">
    <property type="protein sequence ID" value="MFC7221210.1"/>
    <property type="molecule type" value="Genomic_DNA"/>
</dbReference>
<dbReference type="PANTHER" id="PTHR43032:SF2">
    <property type="entry name" value="BLL0505 PROTEIN"/>
    <property type="match status" value="1"/>
</dbReference>